<proteinExistence type="inferred from homology"/>
<dbReference type="OrthoDB" id="9803740at2"/>
<gene>
    <name evidence="9 10" type="primary">rplA</name>
    <name evidence="10" type="ORF">BABL1_gene_476</name>
</gene>
<keyword evidence="2 9" id="KW-0678">Repressor</keyword>
<dbReference type="Gene3D" id="3.30.190.20">
    <property type="match status" value="1"/>
</dbReference>
<evidence type="ECO:0000313" key="11">
    <source>
        <dbReference type="Proteomes" id="UP000018769"/>
    </source>
</evidence>
<dbReference type="InterPro" id="IPR023674">
    <property type="entry name" value="Ribosomal_uL1-like"/>
</dbReference>
<keyword evidence="11" id="KW-1185">Reference proteome</keyword>
<evidence type="ECO:0000256" key="3">
    <source>
        <dbReference type="ARBA" id="ARBA00022730"/>
    </source>
</evidence>
<sequence length="229" mass="24694">MSNHGKKYLQARKGVETVQYSFSEGIKKVKELSFAKFDESVDVDINVGIDPTKGDQALRGAVTLPHGIGRTVKIAVFAKGEYADQATKAGADYVGAEDLIEKIEGGWLDFNFAVATPDLMGLVGKVAKILGPRGLVPSKKNGTVTFDVAKVVSDLKKGRLFFKNDKSAIVHFTIGKVSFDNQNLLENLKTFFKALVAAKPASAKGKFIKKITLSSTMGVGIRLNPDELS</sequence>
<dbReference type="STRING" id="673862.BABL1_gene_476"/>
<evidence type="ECO:0000313" key="10">
    <source>
        <dbReference type="EMBL" id="CDK30543.1"/>
    </source>
</evidence>
<dbReference type="KEGG" id="dpb:BABL1_gene_476"/>
<evidence type="ECO:0000256" key="1">
    <source>
        <dbReference type="ARBA" id="ARBA00010531"/>
    </source>
</evidence>
<reference evidence="10 11" key="1">
    <citation type="journal article" date="2015" name="Biol. Direct">
        <title>Babela massiliensis, a representative of a widespread bacterial phylum with unusual adaptations to parasitism in amoebae.</title>
        <authorList>
            <person name="Pagnier I."/>
            <person name="Yutin N."/>
            <person name="Croce O."/>
            <person name="Makarova K.S."/>
            <person name="Wolf Y.I."/>
            <person name="Benamar S."/>
            <person name="Raoult D."/>
            <person name="Koonin E.V."/>
            <person name="La Scola B."/>
        </authorList>
    </citation>
    <scope>NUCLEOTIDE SEQUENCE [LARGE SCALE GENOMIC DNA]</scope>
    <source>
        <strain evidence="11">BABL1</strain>
    </source>
</reference>
<name>V6DHY5_9BACT</name>
<dbReference type="AlphaFoldDB" id="V6DHY5"/>
<evidence type="ECO:0000256" key="5">
    <source>
        <dbReference type="ARBA" id="ARBA00022884"/>
    </source>
</evidence>
<keyword evidence="5 9" id="KW-0694">RNA-binding</keyword>
<dbReference type="CDD" id="cd00403">
    <property type="entry name" value="Ribosomal_L1"/>
    <property type="match status" value="1"/>
</dbReference>
<dbReference type="PANTHER" id="PTHR36427:SF3">
    <property type="entry name" value="LARGE RIBOSOMAL SUBUNIT PROTEIN UL1M"/>
    <property type="match status" value="1"/>
</dbReference>
<evidence type="ECO:0000256" key="2">
    <source>
        <dbReference type="ARBA" id="ARBA00022491"/>
    </source>
</evidence>
<evidence type="ECO:0000256" key="6">
    <source>
        <dbReference type="ARBA" id="ARBA00022980"/>
    </source>
</evidence>
<dbReference type="NCBIfam" id="TIGR01169">
    <property type="entry name" value="rplA_bact"/>
    <property type="match status" value="1"/>
</dbReference>
<dbReference type="InterPro" id="IPR005878">
    <property type="entry name" value="Ribosom_uL1_bac-type"/>
</dbReference>
<dbReference type="EMBL" id="HG793133">
    <property type="protein sequence ID" value="CDK30543.1"/>
    <property type="molecule type" value="Genomic_DNA"/>
</dbReference>
<dbReference type="InterPro" id="IPR028364">
    <property type="entry name" value="Ribosomal_uL1/biogenesis"/>
</dbReference>
<evidence type="ECO:0000256" key="8">
    <source>
        <dbReference type="ARBA" id="ARBA00035241"/>
    </source>
</evidence>
<keyword evidence="9" id="KW-0820">tRNA-binding</keyword>
<evidence type="ECO:0000256" key="4">
    <source>
        <dbReference type="ARBA" id="ARBA00022845"/>
    </source>
</evidence>
<comment type="subunit">
    <text evidence="9">Part of the 50S ribosomal subunit.</text>
</comment>
<dbReference type="HOGENOM" id="CLU_062853_0_0_7"/>
<keyword evidence="7 9" id="KW-0687">Ribonucleoprotein</keyword>
<keyword evidence="6 9" id="KW-0689">Ribosomal protein</keyword>
<evidence type="ECO:0000256" key="9">
    <source>
        <dbReference type="HAMAP-Rule" id="MF_01318"/>
    </source>
</evidence>
<dbReference type="GO" id="GO:0019843">
    <property type="term" value="F:rRNA binding"/>
    <property type="evidence" value="ECO:0007669"/>
    <property type="project" value="UniProtKB-UniRule"/>
</dbReference>
<dbReference type="GO" id="GO:0006412">
    <property type="term" value="P:translation"/>
    <property type="evidence" value="ECO:0007669"/>
    <property type="project" value="UniProtKB-UniRule"/>
</dbReference>
<dbReference type="PANTHER" id="PTHR36427">
    <property type="entry name" value="54S RIBOSOMAL PROTEIN L1, MITOCHONDRIAL"/>
    <property type="match status" value="1"/>
</dbReference>
<dbReference type="RefSeq" id="WP_023791834.1">
    <property type="nucleotide sequence ID" value="NC_023003.1"/>
</dbReference>
<keyword evidence="3 9" id="KW-0699">rRNA-binding</keyword>
<dbReference type="InterPro" id="IPR002143">
    <property type="entry name" value="Ribosomal_uL1"/>
</dbReference>
<dbReference type="FunFam" id="3.40.50.790:FF:000001">
    <property type="entry name" value="50S ribosomal protein L1"/>
    <property type="match status" value="1"/>
</dbReference>
<comment type="similarity">
    <text evidence="1 9">Belongs to the universal ribosomal protein uL1 family.</text>
</comment>
<protein>
    <recommendedName>
        <fullName evidence="8 9">Large ribosomal subunit protein uL1</fullName>
    </recommendedName>
</protein>
<dbReference type="Proteomes" id="UP000018769">
    <property type="component" value="Chromosome I"/>
</dbReference>
<dbReference type="InterPro" id="IPR016095">
    <property type="entry name" value="Ribosomal_uL1_3-a/b-sand"/>
</dbReference>
<dbReference type="HAMAP" id="MF_01318_B">
    <property type="entry name" value="Ribosomal_uL1_B"/>
    <property type="match status" value="1"/>
</dbReference>
<dbReference type="Gene3D" id="3.40.50.790">
    <property type="match status" value="1"/>
</dbReference>
<dbReference type="GO" id="GO:0003735">
    <property type="term" value="F:structural constituent of ribosome"/>
    <property type="evidence" value="ECO:0007669"/>
    <property type="project" value="InterPro"/>
</dbReference>
<organism evidence="10 11">
    <name type="scientific">Candidatus Babela massiliensis</name>
    <dbReference type="NCBI Taxonomy" id="673862"/>
    <lineage>
        <taxon>Bacteria</taxon>
        <taxon>Candidatus Babelota</taxon>
        <taxon>Candidatus Babeliae</taxon>
        <taxon>Candidatus Babeliales</taxon>
        <taxon>Candidatus Babeliaceae</taxon>
        <taxon>Candidatus Babela</taxon>
    </lineage>
</organism>
<dbReference type="GO" id="GO:0015934">
    <property type="term" value="C:large ribosomal subunit"/>
    <property type="evidence" value="ECO:0007669"/>
    <property type="project" value="InterPro"/>
</dbReference>
<dbReference type="PATRIC" id="fig|673862.3.peg.429"/>
<evidence type="ECO:0000256" key="7">
    <source>
        <dbReference type="ARBA" id="ARBA00023274"/>
    </source>
</evidence>
<comment type="function">
    <text evidence="9">Binds directly to 23S rRNA. The L1 stalk is quite mobile in the ribosome, and is involved in E site tRNA release.</text>
</comment>
<dbReference type="PIRSF" id="PIRSF002155">
    <property type="entry name" value="Ribosomal_L1"/>
    <property type="match status" value="1"/>
</dbReference>
<accession>V6DHY5</accession>
<dbReference type="SUPFAM" id="SSF56808">
    <property type="entry name" value="Ribosomal protein L1"/>
    <property type="match status" value="1"/>
</dbReference>
<dbReference type="GO" id="GO:0000049">
    <property type="term" value="F:tRNA binding"/>
    <property type="evidence" value="ECO:0007669"/>
    <property type="project" value="UniProtKB-KW"/>
</dbReference>
<keyword evidence="4 9" id="KW-0810">Translation regulation</keyword>
<dbReference type="eggNOG" id="COG0081">
    <property type="taxonomic scope" value="Bacteria"/>
</dbReference>
<comment type="function">
    <text evidence="9">Protein L1 is also a translational repressor protein, it controls the translation of the L11 operon by binding to its mRNA.</text>
</comment>
<dbReference type="GO" id="GO:0006417">
    <property type="term" value="P:regulation of translation"/>
    <property type="evidence" value="ECO:0007669"/>
    <property type="project" value="UniProtKB-KW"/>
</dbReference>
<dbReference type="Pfam" id="PF00687">
    <property type="entry name" value="Ribosomal_L1"/>
    <property type="match status" value="1"/>
</dbReference>